<feature type="compositionally biased region" description="Polar residues" evidence="1">
    <location>
        <begin position="87"/>
        <end position="103"/>
    </location>
</feature>
<name>A0A556UZ27_BAGYA</name>
<evidence type="ECO:0000256" key="1">
    <source>
        <dbReference type="SAM" id="MobiDB-lite"/>
    </source>
</evidence>
<reference evidence="2 3" key="1">
    <citation type="journal article" date="2019" name="Genome Biol. Evol.">
        <title>Whole-Genome Sequencing of the Giant Devil Catfish, Bagarius yarrelli.</title>
        <authorList>
            <person name="Jiang W."/>
            <person name="Lv Y."/>
            <person name="Cheng L."/>
            <person name="Yang K."/>
            <person name="Chao B."/>
            <person name="Wang X."/>
            <person name="Li Y."/>
            <person name="Pan X."/>
            <person name="You X."/>
            <person name="Zhang Y."/>
            <person name="Yang J."/>
            <person name="Li J."/>
            <person name="Zhang X."/>
            <person name="Liu S."/>
            <person name="Sun C."/>
            <person name="Yang J."/>
            <person name="Shi Q."/>
        </authorList>
    </citation>
    <scope>NUCLEOTIDE SEQUENCE [LARGE SCALE GENOMIC DNA]</scope>
    <source>
        <strain evidence="2">JWS20170419001</strain>
        <tissue evidence="2">Muscle</tissue>
    </source>
</reference>
<organism evidence="2 3">
    <name type="scientific">Bagarius yarrelli</name>
    <name type="common">Goonch</name>
    <name type="synonym">Bagrus yarrelli</name>
    <dbReference type="NCBI Taxonomy" id="175774"/>
    <lineage>
        <taxon>Eukaryota</taxon>
        <taxon>Metazoa</taxon>
        <taxon>Chordata</taxon>
        <taxon>Craniata</taxon>
        <taxon>Vertebrata</taxon>
        <taxon>Euteleostomi</taxon>
        <taxon>Actinopterygii</taxon>
        <taxon>Neopterygii</taxon>
        <taxon>Teleostei</taxon>
        <taxon>Ostariophysi</taxon>
        <taxon>Siluriformes</taxon>
        <taxon>Sisoridae</taxon>
        <taxon>Sisorinae</taxon>
        <taxon>Bagarius</taxon>
    </lineage>
</organism>
<proteinExistence type="predicted"/>
<protein>
    <submittedName>
        <fullName evidence="2">Uncharacterized protein</fullName>
    </submittedName>
</protein>
<evidence type="ECO:0000313" key="3">
    <source>
        <dbReference type="Proteomes" id="UP000319801"/>
    </source>
</evidence>
<dbReference type="OrthoDB" id="10646534at2759"/>
<dbReference type="EMBL" id="VCAZ01000080">
    <property type="protein sequence ID" value="TSP90523.1"/>
    <property type="molecule type" value="Genomic_DNA"/>
</dbReference>
<dbReference type="Proteomes" id="UP000319801">
    <property type="component" value="Unassembled WGS sequence"/>
</dbReference>
<keyword evidence="3" id="KW-1185">Reference proteome</keyword>
<feature type="region of interest" description="Disordered" evidence="1">
    <location>
        <begin position="1"/>
        <end position="21"/>
    </location>
</feature>
<evidence type="ECO:0000313" key="2">
    <source>
        <dbReference type="EMBL" id="TSP90523.1"/>
    </source>
</evidence>
<comment type="caution">
    <text evidence="2">The sequence shown here is derived from an EMBL/GenBank/DDBJ whole genome shotgun (WGS) entry which is preliminary data.</text>
</comment>
<accession>A0A556UZ27</accession>
<sequence>MSLSGPLHSTGPHTRDGCLSEEENDTSAQQIICSFSSINEKSFVYLHDDSTQWEKTGVRAMLSPCIDLFCARRYVLKGKKRISCPPTENTAHCSNESRGNGENSAVRKIPDTDPFFLSISSLHRCHRKSDKYYSAPSIRWQML</sequence>
<dbReference type="AlphaFoldDB" id="A0A556UZ27"/>
<gene>
    <name evidence="2" type="ORF">Baya_11075</name>
</gene>
<feature type="region of interest" description="Disordered" evidence="1">
    <location>
        <begin position="87"/>
        <end position="107"/>
    </location>
</feature>